<dbReference type="EMBL" id="PNRF01000031">
    <property type="protein sequence ID" value="PMR74045.1"/>
    <property type="molecule type" value="Genomic_DNA"/>
</dbReference>
<dbReference type="Pfam" id="PF00289">
    <property type="entry name" value="Biotin_carb_N"/>
    <property type="match status" value="1"/>
</dbReference>
<reference evidence="14 15" key="1">
    <citation type="submission" date="2018-01" db="EMBL/GenBank/DDBJ databases">
        <title>Halomonas endophytica sp. nov., isolated from storage liquid in the stems of Populus euphratica.</title>
        <authorList>
            <person name="Chen C."/>
        </authorList>
    </citation>
    <scope>NUCLEOTIDE SEQUENCE [LARGE SCALE GENOMIC DNA]</scope>
    <source>
        <strain evidence="14 15">MC28</strain>
    </source>
</reference>
<evidence type="ECO:0000259" key="12">
    <source>
        <dbReference type="PROSITE" id="PS50975"/>
    </source>
</evidence>
<keyword evidence="5" id="KW-0436">Ligase</keyword>
<dbReference type="GO" id="GO:0046872">
    <property type="term" value="F:metal ion binding"/>
    <property type="evidence" value="ECO:0007669"/>
    <property type="project" value="InterPro"/>
</dbReference>
<evidence type="ECO:0000256" key="4">
    <source>
        <dbReference type="ARBA" id="ARBA00017242"/>
    </source>
</evidence>
<dbReference type="InterPro" id="IPR011761">
    <property type="entry name" value="ATP-grasp"/>
</dbReference>
<evidence type="ECO:0000256" key="1">
    <source>
        <dbReference type="ARBA" id="ARBA00003761"/>
    </source>
</evidence>
<dbReference type="PANTHER" id="PTHR18866">
    <property type="entry name" value="CARBOXYLASE:PYRUVATE/ACETYL-COA/PROPIONYL-COA CARBOXYLASE"/>
    <property type="match status" value="1"/>
</dbReference>
<keyword evidence="7 11" id="KW-0067">ATP-binding</keyword>
<dbReference type="PROSITE" id="PS50979">
    <property type="entry name" value="BC"/>
    <property type="match status" value="1"/>
</dbReference>
<comment type="catalytic activity">
    <reaction evidence="10">
        <text>N(6)-biotinyl-L-lysyl-[protein] + hydrogencarbonate + ATP = N(6)-carboxybiotinyl-L-lysyl-[protein] + ADP + phosphate + H(+)</text>
        <dbReference type="Rhea" id="RHEA:13501"/>
        <dbReference type="Rhea" id="RHEA-COMP:10505"/>
        <dbReference type="Rhea" id="RHEA-COMP:10506"/>
        <dbReference type="ChEBI" id="CHEBI:15378"/>
        <dbReference type="ChEBI" id="CHEBI:17544"/>
        <dbReference type="ChEBI" id="CHEBI:30616"/>
        <dbReference type="ChEBI" id="CHEBI:43474"/>
        <dbReference type="ChEBI" id="CHEBI:83144"/>
        <dbReference type="ChEBI" id="CHEBI:83145"/>
        <dbReference type="ChEBI" id="CHEBI:456216"/>
        <dbReference type="EC" id="6.3.4.14"/>
    </reaction>
</comment>
<gene>
    <name evidence="14" type="ORF">C1H69_15345</name>
</gene>
<dbReference type="InterPro" id="IPR011054">
    <property type="entry name" value="Rudment_hybrid_motif"/>
</dbReference>
<dbReference type="Pfam" id="PF02785">
    <property type="entry name" value="Biotin_carb_C"/>
    <property type="match status" value="1"/>
</dbReference>
<dbReference type="SMART" id="SM00878">
    <property type="entry name" value="Biotin_carb_C"/>
    <property type="match status" value="1"/>
</dbReference>
<dbReference type="PROSITE" id="PS00867">
    <property type="entry name" value="CPSASE_2"/>
    <property type="match status" value="1"/>
</dbReference>
<dbReference type="GO" id="GO:0005524">
    <property type="term" value="F:ATP binding"/>
    <property type="evidence" value="ECO:0007669"/>
    <property type="project" value="UniProtKB-UniRule"/>
</dbReference>
<dbReference type="PROSITE" id="PS00866">
    <property type="entry name" value="CPSASE_1"/>
    <property type="match status" value="1"/>
</dbReference>
<sequence length="453" mass="49695">MNKVLIANRGEIACRIIKSCRKLGLTSVAIYSEADAEALHVKMADEAYPVGPASAKESYLVADNVLKVAMDSGADFVHPGYGFLSESSRFARAVEDAGLTWVGPNPQSIDDMGDKERAREIAKVAGVPILAGSPRFDVGKLDTIEQAGEAVGYPLLVKASAGGGGIGMRLVERPEQLLEIAQATQSMAEKAFGDGTIFLERFIANARHVEVQVFGFGNGEAIHLYERDCSLQRRYQKVIEESTAPGLPKAVREKMVSVAASLCQHQKYSGAGTVEFVVDADTFDFFFLEMNTRIQVEHPVTEMCTGTDLVGMQIRLAQQDLAPIKQESINHQGHSIECRIYAENPDKNFMPSPGPLERFKLPSEAHDLRIDCGFQEGDQVTFFYDPMIAKIICHAESRDRAIDRMIQALEEVEIEGVKTNTKFLMSCLKHQDFGAGKVSTGFIGEHLSELTNN</sequence>
<evidence type="ECO:0000256" key="10">
    <source>
        <dbReference type="ARBA" id="ARBA00048600"/>
    </source>
</evidence>
<comment type="function">
    <text evidence="1">This protein is a component of the acetyl coenzyme A carboxylase complex; first, biotin carboxylase catalyzes the carboxylation of the carrier protein and then the transcarboxylase transfers the carboxyl group to form malonyl-CoA.</text>
</comment>
<dbReference type="PROSITE" id="PS50975">
    <property type="entry name" value="ATP_GRASP"/>
    <property type="match status" value="1"/>
</dbReference>
<evidence type="ECO:0000313" key="15">
    <source>
        <dbReference type="Proteomes" id="UP000235803"/>
    </source>
</evidence>
<accession>A0A2N7U0S7</accession>
<evidence type="ECO:0000256" key="2">
    <source>
        <dbReference type="ARBA" id="ARBA00004956"/>
    </source>
</evidence>
<dbReference type="SUPFAM" id="SSF51246">
    <property type="entry name" value="Rudiment single hybrid motif"/>
    <property type="match status" value="1"/>
</dbReference>
<dbReference type="PANTHER" id="PTHR18866:SF33">
    <property type="entry name" value="METHYLCROTONOYL-COA CARBOXYLASE SUBUNIT ALPHA, MITOCHONDRIAL-RELATED"/>
    <property type="match status" value="1"/>
</dbReference>
<evidence type="ECO:0000256" key="3">
    <source>
        <dbReference type="ARBA" id="ARBA00011750"/>
    </source>
</evidence>
<evidence type="ECO:0000313" key="14">
    <source>
        <dbReference type="EMBL" id="PMR74045.1"/>
    </source>
</evidence>
<comment type="pathway">
    <text evidence="2">Lipid metabolism; malonyl-CoA biosynthesis; malonyl-CoA from acetyl-CoA: step 1/1.</text>
</comment>
<evidence type="ECO:0000256" key="8">
    <source>
        <dbReference type="ARBA" id="ARBA00023267"/>
    </source>
</evidence>
<evidence type="ECO:0000256" key="11">
    <source>
        <dbReference type="PROSITE-ProRule" id="PRU00409"/>
    </source>
</evidence>
<evidence type="ECO:0000256" key="7">
    <source>
        <dbReference type="ARBA" id="ARBA00022840"/>
    </source>
</evidence>
<dbReference type="Proteomes" id="UP000235803">
    <property type="component" value="Unassembled WGS sequence"/>
</dbReference>
<feature type="domain" description="Biotin carboxylation" evidence="13">
    <location>
        <begin position="1"/>
        <end position="448"/>
    </location>
</feature>
<dbReference type="Pfam" id="PF02786">
    <property type="entry name" value="CPSase_L_D2"/>
    <property type="match status" value="1"/>
</dbReference>
<dbReference type="GO" id="GO:0004075">
    <property type="term" value="F:biotin carboxylase activity"/>
    <property type="evidence" value="ECO:0007669"/>
    <property type="project" value="UniProtKB-EC"/>
</dbReference>
<dbReference type="RefSeq" id="WP_102654263.1">
    <property type="nucleotide sequence ID" value="NZ_PNRF01000031.1"/>
</dbReference>
<dbReference type="Gene3D" id="3.30.470.20">
    <property type="entry name" value="ATP-grasp fold, B domain"/>
    <property type="match status" value="1"/>
</dbReference>
<keyword evidence="8" id="KW-0092">Biotin</keyword>
<dbReference type="InterPro" id="IPR050856">
    <property type="entry name" value="Biotin_carboxylase_complex"/>
</dbReference>
<evidence type="ECO:0000256" key="9">
    <source>
        <dbReference type="ARBA" id="ARBA00033786"/>
    </source>
</evidence>
<evidence type="ECO:0000259" key="13">
    <source>
        <dbReference type="PROSITE" id="PS50979"/>
    </source>
</evidence>
<keyword evidence="15" id="KW-1185">Reference proteome</keyword>
<dbReference type="InterPro" id="IPR005479">
    <property type="entry name" value="CPAse_ATP-bd"/>
</dbReference>
<keyword evidence="6 11" id="KW-0547">Nucleotide-binding</keyword>
<proteinExistence type="predicted"/>
<dbReference type="InterPro" id="IPR005481">
    <property type="entry name" value="BC-like_N"/>
</dbReference>
<dbReference type="SUPFAM" id="SSF56059">
    <property type="entry name" value="Glutathione synthetase ATP-binding domain-like"/>
    <property type="match status" value="1"/>
</dbReference>
<dbReference type="SUPFAM" id="SSF52440">
    <property type="entry name" value="PreATP-grasp domain"/>
    <property type="match status" value="1"/>
</dbReference>
<comment type="subunit">
    <text evidence="3">Acetyl-CoA carboxylase is a heterohexamer of biotin carboxyl carrier protein, biotin carboxylase and the two subunits of carboxyl transferase in a 2:2 complex.</text>
</comment>
<dbReference type="OrthoDB" id="9763189at2"/>
<dbReference type="InterPro" id="IPR016185">
    <property type="entry name" value="PreATP-grasp_dom_sf"/>
</dbReference>
<dbReference type="FunFam" id="3.40.50.20:FF:000010">
    <property type="entry name" value="Propionyl-CoA carboxylase subunit alpha"/>
    <property type="match status" value="1"/>
</dbReference>
<organism evidence="14 15">
    <name type="scientific">Billgrantia endophytica</name>
    <dbReference type="NCBI Taxonomy" id="2033802"/>
    <lineage>
        <taxon>Bacteria</taxon>
        <taxon>Pseudomonadati</taxon>
        <taxon>Pseudomonadota</taxon>
        <taxon>Gammaproteobacteria</taxon>
        <taxon>Oceanospirillales</taxon>
        <taxon>Halomonadaceae</taxon>
        <taxon>Billgrantia</taxon>
    </lineage>
</organism>
<comment type="caution">
    <text evidence="14">The sequence shown here is derived from an EMBL/GenBank/DDBJ whole genome shotgun (WGS) entry which is preliminary data.</text>
</comment>
<evidence type="ECO:0000256" key="6">
    <source>
        <dbReference type="ARBA" id="ARBA00022741"/>
    </source>
</evidence>
<feature type="domain" description="ATP-grasp" evidence="12">
    <location>
        <begin position="119"/>
        <end position="318"/>
    </location>
</feature>
<dbReference type="AlphaFoldDB" id="A0A2N7U0S7"/>
<name>A0A2N7U0S7_9GAMM</name>
<protein>
    <recommendedName>
        <fullName evidence="4">Biotin carboxylase</fullName>
    </recommendedName>
    <alternativeName>
        <fullName evidence="9">Acetyl-coenzyme A carboxylase biotin carboxylase subunit A</fullName>
    </alternativeName>
</protein>
<dbReference type="InterPro" id="IPR011764">
    <property type="entry name" value="Biotin_carboxylation_dom"/>
</dbReference>
<evidence type="ECO:0000256" key="5">
    <source>
        <dbReference type="ARBA" id="ARBA00022598"/>
    </source>
</evidence>
<dbReference type="InterPro" id="IPR005482">
    <property type="entry name" value="Biotin_COase_C"/>
</dbReference>